<dbReference type="PRINTS" id="PR00397">
    <property type="entry name" value="SIROHAEM"/>
</dbReference>
<feature type="domain" description="Nitrite/sulphite reductase 4Fe-4S" evidence="8">
    <location>
        <begin position="391"/>
        <end position="508"/>
    </location>
</feature>
<dbReference type="GO" id="GO:0051539">
    <property type="term" value="F:4 iron, 4 sulfur cluster binding"/>
    <property type="evidence" value="ECO:0007669"/>
    <property type="project" value="UniProtKB-KW"/>
</dbReference>
<dbReference type="Gene3D" id="3.90.480.20">
    <property type="match status" value="1"/>
</dbReference>
<reference evidence="10 11" key="1">
    <citation type="submission" date="2017-10" db="EMBL/GenBank/DDBJ databases">
        <title>Genomics of the genus Arcobacter.</title>
        <authorList>
            <person name="Perez-Cataluna A."/>
            <person name="Figueras M.J."/>
        </authorList>
    </citation>
    <scope>NUCLEOTIDE SEQUENCE [LARGE SCALE GENOMIC DNA]</scope>
    <source>
        <strain evidence="10 11">CECT 8441</strain>
    </source>
</reference>
<feature type="domain" description="Nitrite/Sulfite reductase ferredoxin-like" evidence="9">
    <location>
        <begin position="320"/>
        <end position="379"/>
    </location>
</feature>
<dbReference type="GO" id="GO:0046872">
    <property type="term" value="F:metal ion binding"/>
    <property type="evidence" value="ECO:0007669"/>
    <property type="project" value="UniProtKB-KW"/>
</dbReference>
<keyword evidence="6" id="KW-0408">Iron</keyword>
<keyword evidence="3" id="KW-0349">Heme</keyword>
<dbReference type="InterPro" id="IPR005117">
    <property type="entry name" value="NiRdtase/SiRdtase_haem-b_fer"/>
</dbReference>
<organism evidence="10 11">
    <name type="scientific">Halarcobacter ebronensis</name>
    <dbReference type="NCBI Taxonomy" id="1462615"/>
    <lineage>
        <taxon>Bacteria</taxon>
        <taxon>Pseudomonadati</taxon>
        <taxon>Campylobacterota</taxon>
        <taxon>Epsilonproteobacteria</taxon>
        <taxon>Campylobacterales</taxon>
        <taxon>Arcobacteraceae</taxon>
        <taxon>Halarcobacter</taxon>
    </lineage>
</organism>
<evidence type="ECO:0000259" key="9">
    <source>
        <dbReference type="Pfam" id="PF03460"/>
    </source>
</evidence>
<accession>A0A4V1M0T5</accession>
<sequence length="524" mass="58737">MITAPKKESKAARVERIKKEKDGLDVLQDIYLYAITGEAVDPEDIDRLKWYGLYTQNRNLQDENDETLYFMLRVKLIGGELNLEQLKTIADISKRYARGTADFTTRQDLQFHYIRVVDLPEIFRLLDSVGLSTIFAAGDVPRNVVSCPVNGIDEDEIADVRDVVDKINEALKGNRAFSNLPRKFKIGVNGCSCNCINHEMQDLSFNAVKQENGKIHFAVSVGGGLASNRRVADHIGYVTPSQVLPLTKAVIKIYRDNGNRDNRRKARLGHIIEEWGISKFREILQSNLTFRIKDPNEIEYINSKHRDHFGIHKSKVKNSSFIGCALNSGHIGLEGLEKLVLLFEKYDAKALKATVTQNIVITQVPTKNAQALAQELEEVGISPIPSNFKAKIQACTGLNFCKFAISETKGAAKNLVEHLEKKFPDFGERVSISINGCPNSCAHAHIVDIGLIGTKVKNKEGQSVVGYDLFVGGFLEGVNTQFSKKTNIKFPQEELNENIENLITEYLTSDFKSLREYLLTKSTK</sequence>
<dbReference type="InterPro" id="IPR006066">
    <property type="entry name" value="NO2/SO3_Rdtase_FeS/sirohaem_BS"/>
</dbReference>
<evidence type="ECO:0000256" key="6">
    <source>
        <dbReference type="ARBA" id="ARBA00023004"/>
    </source>
</evidence>
<evidence type="ECO:0000313" key="11">
    <source>
        <dbReference type="Proteomes" id="UP000289758"/>
    </source>
</evidence>
<dbReference type="PANTHER" id="PTHR32439:SF0">
    <property type="entry name" value="FERREDOXIN--NITRITE REDUCTASE, CHLOROPLASTIC"/>
    <property type="match status" value="1"/>
</dbReference>
<name>A0A4V1M0T5_9BACT</name>
<dbReference type="Pfam" id="PF01077">
    <property type="entry name" value="NIR_SIR"/>
    <property type="match status" value="2"/>
</dbReference>
<dbReference type="PANTHER" id="PTHR32439">
    <property type="entry name" value="FERREDOXIN--NITRITE REDUCTASE, CHLOROPLASTIC"/>
    <property type="match status" value="1"/>
</dbReference>
<dbReference type="Proteomes" id="UP000289758">
    <property type="component" value="Unassembled WGS sequence"/>
</dbReference>
<comment type="caution">
    <text evidence="10">The sequence shown here is derived from an EMBL/GenBank/DDBJ whole genome shotgun (WGS) entry which is preliminary data.</text>
</comment>
<dbReference type="GO" id="GO:0016491">
    <property type="term" value="F:oxidoreductase activity"/>
    <property type="evidence" value="ECO:0007669"/>
    <property type="project" value="UniProtKB-KW"/>
</dbReference>
<evidence type="ECO:0000256" key="3">
    <source>
        <dbReference type="ARBA" id="ARBA00022617"/>
    </source>
</evidence>
<evidence type="ECO:0000259" key="8">
    <source>
        <dbReference type="Pfam" id="PF01077"/>
    </source>
</evidence>
<keyword evidence="4" id="KW-0479">Metal-binding</keyword>
<evidence type="ECO:0000256" key="2">
    <source>
        <dbReference type="ARBA" id="ARBA00022485"/>
    </source>
</evidence>
<evidence type="ECO:0000256" key="7">
    <source>
        <dbReference type="ARBA" id="ARBA00023014"/>
    </source>
</evidence>
<keyword evidence="2" id="KW-0004">4Fe-4S</keyword>
<comment type="similarity">
    <text evidence="1">Belongs to the nitrite and sulfite reductase 4Fe-4S domain family.</text>
</comment>
<dbReference type="OrthoDB" id="9803707at2"/>
<dbReference type="PROSITE" id="PS00365">
    <property type="entry name" value="NIR_SIR"/>
    <property type="match status" value="1"/>
</dbReference>
<dbReference type="InterPro" id="IPR036136">
    <property type="entry name" value="Nit/Sulf_reduc_fer-like_dom_sf"/>
</dbReference>
<feature type="domain" description="Nitrite/sulphite reductase 4Fe-4S" evidence="8">
    <location>
        <begin position="138"/>
        <end position="288"/>
    </location>
</feature>
<dbReference type="InterPro" id="IPR051329">
    <property type="entry name" value="NIR_SIR_4Fe-4S"/>
</dbReference>
<evidence type="ECO:0000256" key="5">
    <source>
        <dbReference type="ARBA" id="ARBA00023002"/>
    </source>
</evidence>
<dbReference type="EMBL" id="PDKK01000001">
    <property type="protein sequence ID" value="RXK08270.1"/>
    <property type="molecule type" value="Genomic_DNA"/>
</dbReference>
<dbReference type="SUPFAM" id="SSF55124">
    <property type="entry name" value="Nitrite/Sulfite reductase N-terminal domain-like"/>
    <property type="match status" value="2"/>
</dbReference>
<dbReference type="Gene3D" id="3.30.413.10">
    <property type="entry name" value="Sulfite Reductase Hemoprotein, domain 1"/>
    <property type="match status" value="2"/>
</dbReference>
<gene>
    <name evidence="10" type="ORF">CRV07_00230</name>
</gene>
<feature type="domain" description="Nitrite/Sulfite reductase ferredoxin-like" evidence="9">
    <location>
        <begin position="65"/>
        <end position="128"/>
    </location>
</feature>
<protein>
    <submittedName>
        <fullName evidence="10">Ferredoxin--nitrite reductase</fullName>
    </submittedName>
</protein>
<keyword evidence="5" id="KW-0560">Oxidoreductase</keyword>
<dbReference type="InterPro" id="IPR006067">
    <property type="entry name" value="NO2/SO3_Rdtase_4Fe4S_dom"/>
</dbReference>
<evidence type="ECO:0000313" key="10">
    <source>
        <dbReference type="EMBL" id="RXK08270.1"/>
    </source>
</evidence>
<dbReference type="GO" id="GO:0020037">
    <property type="term" value="F:heme binding"/>
    <property type="evidence" value="ECO:0007669"/>
    <property type="project" value="InterPro"/>
</dbReference>
<dbReference type="Pfam" id="PF03460">
    <property type="entry name" value="NIR_SIR_ferr"/>
    <property type="match status" value="2"/>
</dbReference>
<evidence type="ECO:0000256" key="4">
    <source>
        <dbReference type="ARBA" id="ARBA00022723"/>
    </source>
</evidence>
<dbReference type="AlphaFoldDB" id="A0A4V1M0T5"/>
<keyword evidence="7" id="KW-0411">Iron-sulfur</keyword>
<evidence type="ECO:0000256" key="1">
    <source>
        <dbReference type="ARBA" id="ARBA00010429"/>
    </source>
</evidence>
<proteinExistence type="inferred from homology"/>
<dbReference type="RefSeq" id="WP_129085848.1">
    <property type="nucleotide sequence ID" value="NZ_CP053836.1"/>
</dbReference>
<keyword evidence="11" id="KW-1185">Reference proteome</keyword>
<dbReference type="SUPFAM" id="SSF56014">
    <property type="entry name" value="Nitrite and sulphite reductase 4Fe-4S domain-like"/>
    <property type="match status" value="2"/>
</dbReference>
<dbReference type="InterPro" id="IPR045854">
    <property type="entry name" value="NO2/SO3_Rdtase_4Fe4S_sf"/>
</dbReference>